<keyword evidence="2" id="KW-1185">Reference proteome</keyword>
<proteinExistence type="predicted"/>
<gene>
    <name evidence="1" type="ORF">GCM10017577_75110</name>
</gene>
<reference evidence="1" key="2">
    <citation type="submission" date="2023-01" db="EMBL/GenBank/DDBJ databases">
        <authorList>
            <person name="Sun Q."/>
            <person name="Evtushenko L."/>
        </authorList>
    </citation>
    <scope>NUCLEOTIDE SEQUENCE</scope>
    <source>
        <strain evidence="1">VKM Ac-1069</strain>
    </source>
</reference>
<name>A0A9W6UGU5_9PSEU</name>
<accession>A0A9W6UGU5</accession>
<evidence type="ECO:0000313" key="1">
    <source>
        <dbReference type="EMBL" id="GLL16327.1"/>
    </source>
</evidence>
<organism evidence="1 2">
    <name type="scientific">Pseudonocardia halophobica</name>
    <dbReference type="NCBI Taxonomy" id="29401"/>
    <lineage>
        <taxon>Bacteria</taxon>
        <taxon>Bacillati</taxon>
        <taxon>Actinomycetota</taxon>
        <taxon>Actinomycetes</taxon>
        <taxon>Pseudonocardiales</taxon>
        <taxon>Pseudonocardiaceae</taxon>
        <taxon>Pseudonocardia</taxon>
    </lineage>
</organism>
<dbReference type="Proteomes" id="UP001143463">
    <property type="component" value="Unassembled WGS sequence"/>
</dbReference>
<dbReference type="AlphaFoldDB" id="A0A9W6UGU5"/>
<protein>
    <submittedName>
        <fullName evidence="1">Uncharacterized protein</fullName>
    </submittedName>
</protein>
<sequence>MYLDDILIKEIDASDDLRYERLRVRGLLGDYFIDFAGVACCNAISHPPG</sequence>
<comment type="caution">
    <text evidence="1">The sequence shown here is derived from an EMBL/GenBank/DDBJ whole genome shotgun (WGS) entry which is preliminary data.</text>
</comment>
<evidence type="ECO:0000313" key="2">
    <source>
        <dbReference type="Proteomes" id="UP001143463"/>
    </source>
</evidence>
<dbReference type="EMBL" id="BSFQ01000291">
    <property type="protein sequence ID" value="GLL16327.1"/>
    <property type="molecule type" value="Genomic_DNA"/>
</dbReference>
<reference evidence="1" key="1">
    <citation type="journal article" date="2014" name="Int. J. Syst. Evol. Microbiol.">
        <title>Complete genome sequence of Corynebacterium casei LMG S-19264T (=DSM 44701T), isolated from a smear-ripened cheese.</title>
        <authorList>
            <consortium name="US DOE Joint Genome Institute (JGI-PGF)"/>
            <person name="Walter F."/>
            <person name="Albersmeier A."/>
            <person name="Kalinowski J."/>
            <person name="Ruckert C."/>
        </authorList>
    </citation>
    <scope>NUCLEOTIDE SEQUENCE</scope>
    <source>
        <strain evidence="1">VKM Ac-1069</strain>
    </source>
</reference>